<feature type="transmembrane region" description="Helical" evidence="15">
    <location>
        <begin position="247"/>
        <end position="266"/>
    </location>
</feature>
<evidence type="ECO:0000256" key="12">
    <source>
        <dbReference type="ARBA" id="ARBA00069956"/>
    </source>
</evidence>
<evidence type="ECO:0000256" key="9">
    <source>
        <dbReference type="ARBA" id="ARBA00023136"/>
    </source>
</evidence>
<evidence type="ECO:0000256" key="2">
    <source>
        <dbReference type="ARBA" id="ARBA00004651"/>
    </source>
</evidence>
<accession>A0A1Z5T4E7</accession>
<feature type="compositionally biased region" description="Polar residues" evidence="14">
    <location>
        <begin position="48"/>
        <end position="57"/>
    </location>
</feature>
<feature type="compositionally biased region" description="Polar residues" evidence="14">
    <location>
        <begin position="21"/>
        <end position="35"/>
    </location>
</feature>
<dbReference type="PANTHER" id="PTHR23501:SF102">
    <property type="entry name" value="DRUG TRANSPORTER, PUTATIVE (AFU_ORTHOLOGUE AFUA_3G08530)-RELATED"/>
    <property type="match status" value="1"/>
</dbReference>
<proteinExistence type="inferred from homology"/>
<organism evidence="17 18">
    <name type="scientific">Hortaea werneckii EXF-2000</name>
    <dbReference type="NCBI Taxonomy" id="1157616"/>
    <lineage>
        <taxon>Eukaryota</taxon>
        <taxon>Fungi</taxon>
        <taxon>Dikarya</taxon>
        <taxon>Ascomycota</taxon>
        <taxon>Pezizomycotina</taxon>
        <taxon>Dothideomycetes</taxon>
        <taxon>Dothideomycetidae</taxon>
        <taxon>Mycosphaerellales</taxon>
        <taxon>Teratosphaeriaceae</taxon>
        <taxon>Hortaea</taxon>
    </lineage>
</organism>
<feature type="compositionally biased region" description="Polar residues" evidence="14">
    <location>
        <begin position="685"/>
        <end position="698"/>
    </location>
</feature>
<name>A0A1Z5T4E7_HORWE</name>
<dbReference type="PRINTS" id="PR01036">
    <property type="entry name" value="TCRTETB"/>
</dbReference>
<dbReference type="CDD" id="cd17502">
    <property type="entry name" value="MFS_Azr1_MDR_like"/>
    <property type="match status" value="1"/>
</dbReference>
<dbReference type="GO" id="GO:0022857">
    <property type="term" value="F:transmembrane transporter activity"/>
    <property type="evidence" value="ECO:0007669"/>
    <property type="project" value="InterPro"/>
</dbReference>
<evidence type="ECO:0000256" key="13">
    <source>
        <dbReference type="ARBA" id="ARBA00083178"/>
    </source>
</evidence>
<feature type="compositionally biased region" description="Basic and acidic residues" evidence="14">
    <location>
        <begin position="1"/>
        <end position="19"/>
    </location>
</feature>
<feature type="transmembrane region" description="Helical" evidence="15">
    <location>
        <begin position="180"/>
        <end position="201"/>
    </location>
</feature>
<evidence type="ECO:0000256" key="7">
    <source>
        <dbReference type="ARBA" id="ARBA00022692"/>
    </source>
</evidence>
<dbReference type="OrthoDB" id="10021397at2759"/>
<dbReference type="InterPro" id="IPR011701">
    <property type="entry name" value="MFS"/>
</dbReference>
<feature type="transmembrane region" description="Helical" evidence="15">
    <location>
        <begin position="550"/>
        <end position="576"/>
    </location>
</feature>
<comment type="subcellular location">
    <subcellularLocation>
        <location evidence="2">Cell membrane</location>
        <topology evidence="2">Multi-pass membrane protein</topology>
    </subcellularLocation>
    <subcellularLocation>
        <location evidence="1">Vacuole membrane</location>
        <topology evidence="1">Multi-pass membrane protein</topology>
    </subcellularLocation>
</comment>
<dbReference type="InParanoid" id="A0A1Z5T4E7"/>
<feature type="compositionally biased region" description="Basic and acidic residues" evidence="14">
    <location>
        <begin position="59"/>
        <end position="80"/>
    </location>
</feature>
<feature type="transmembrane region" description="Helical" evidence="15">
    <location>
        <begin position="384"/>
        <end position="407"/>
    </location>
</feature>
<feature type="compositionally biased region" description="Basic and acidic residues" evidence="14">
    <location>
        <begin position="587"/>
        <end position="628"/>
    </location>
</feature>
<evidence type="ECO:0000256" key="15">
    <source>
        <dbReference type="SAM" id="Phobius"/>
    </source>
</evidence>
<dbReference type="Gene3D" id="1.20.1720.10">
    <property type="entry name" value="Multidrug resistance protein D"/>
    <property type="match status" value="1"/>
</dbReference>
<evidence type="ECO:0000256" key="14">
    <source>
        <dbReference type="SAM" id="MobiDB-lite"/>
    </source>
</evidence>
<keyword evidence="6" id="KW-0926">Vacuole</keyword>
<dbReference type="PROSITE" id="PS50850">
    <property type="entry name" value="MFS"/>
    <property type="match status" value="1"/>
</dbReference>
<dbReference type="FunCoup" id="A0A1Z5T4E7">
    <property type="interactions" value="48"/>
</dbReference>
<dbReference type="InterPro" id="IPR020846">
    <property type="entry name" value="MFS_dom"/>
</dbReference>
<feature type="transmembrane region" description="Helical" evidence="15">
    <location>
        <begin position="445"/>
        <end position="466"/>
    </location>
</feature>
<sequence>MATDDGRGREMRPTAHETDDSGATDTTAMPENTTNGEHEAQTGEKPGTSESSGSSGNVHDVEKGKEGETEKKPEEGEQKPQRSKGKIAVIMLALMMAVFLAALDVTIITTALPTISEHFNSTAGYTWIGSAFLLANSASIPSWGKISDIFGRKPMLLLANVIFMVGSLVAALSYSIGMLIAARAVQGIGGGGLVILVNITIGDLFSLRDRGPFYGMIGAVWAIASAIGPVIGGAFTEAVTWRWCFYINLPLDGLAFFILLFFLDIKTPRTPIVEGLKAIDWVGSLIVVAATLLLLFGLQYGGVTFPWGSATVICLIVFGIVTFGLFAWWETTKFAKFPIVPMRLFNKVTNVATLGVVFFHGFVFISSSYYLPLYFQGVRGASPILSGVYLLPTALALAFTSIGTGVFIGKSGKFLPPIYFGMFLMTLGFGLFIDFDAKSSWAKLIVYQIIAGFGIGPLFQAPIIALQAHISPRDIGTATATLGFVRQLATSSSVVIGQVVFQNQMKSYAPQLREVLSPQLAQRLGGGDAGASTDIINSLPPDQREVVRHYFALSLVPMWIMYTCVAVVGAICVFFVRKKVLSKEHEETKTGLEAEKEHAAQQKAEDEAKRESKRQSKLERQSQRDSRTGSKLSLPGSRSNSRPASQVTTNHRPGSAAGSDSVPPMPAAPSSERVHDLESNRRNHQANTLSRLESGVAS</sequence>
<evidence type="ECO:0000256" key="8">
    <source>
        <dbReference type="ARBA" id="ARBA00022989"/>
    </source>
</evidence>
<feature type="transmembrane region" description="Helical" evidence="15">
    <location>
        <begin position="155"/>
        <end position="174"/>
    </location>
</feature>
<feature type="transmembrane region" description="Helical" evidence="15">
    <location>
        <begin position="87"/>
        <end position="112"/>
    </location>
</feature>
<dbReference type="AlphaFoldDB" id="A0A1Z5T4E7"/>
<feature type="compositionally biased region" description="Polar residues" evidence="14">
    <location>
        <begin position="636"/>
        <end position="652"/>
    </location>
</feature>
<gene>
    <name evidence="17" type="ORF">BTJ68_08914</name>
</gene>
<dbReference type="GO" id="GO:0005774">
    <property type="term" value="C:vacuolar membrane"/>
    <property type="evidence" value="ECO:0007669"/>
    <property type="project" value="UniProtKB-SubCell"/>
</dbReference>
<feature type="transmembrane region" description="Helical" evidence="15">
    <location>
        <begin position="124"/>
        <end position="143"/>
    </location>
</feature>
<feature type="transmembrane region" description="Helical" evidence="15">
    <location>
        <begin position="350"/>
        <end position="372"/>
    </location>
</feature>
<keyword evidence="18" id="KW-1185">Reference proteome</keyword>
<evidence type="ECO:0000256" key="1">
    <source>
        <dbReference type="ARBA" id="ARBA00004128"/>
    </source>
</evidence>
<evidence type="ECO:0000256" key="6">
    <source>
        <dbReference type="ARBA" id="ARBA00022554"/>
    </source>
</evidence>
<evidence type="ECO:0000256" key="3">
    <source>
        <dbReference type="ARBA" id="ARBA00007520"/>
    </source>
</evidence>
<keyword evidence="4" id="KW-0813">Transport</keyword>
<evidence type="ECO:0000313" key="18">
    <source>
        <dbReference type="Proteomes" id="UP000194280"/>
    </source>
</evidence>
<evidence type="ECO:0000256" key="4">
    <source>
        <dbReference type="ARBA" id="ARBA00022448"/>
    </source>
</evidence>
<comment type="caution">
    <text evidence="17">The sequence shown here is derived from an EMBL/GenBank/DDBJ whole genome shotgun (WGS) entry which is preliminary data.</text>
</comment>
<reference evidence="17 18" key="1">
    <citation type="submission" date="2017-01" db="EMBL/GenBank/DDBJ databases">
        <title>The recent genome duplication of the halophilic yeast Hortaea werneckii: insights from long-read sequencing.</title>
        <authorList>
            <person name="Sinha S."/>
            <person name="Flibotte S."/>
            <person name="Neira M."/>
            <person name="Lenassi M."/>
            <person name="Gostincar C."/>
            <person name="Stajich J.E."/>
            <person name="Nislow C.E."/>
        </authorList>
    </citation>
    <scope>NUCLEOTIDE SEQUENCE [LARGE SCALE GENOMIC DNA]</scope>
    <source>
        <strain evidence="17 18">EXF-2000</strain>
    </source>
</reference>
<evidence type="ECO:0000256" key="10">
    <source>
        <dbReference type="ARBA" id="ARBA00023180"/>
    </source>
</evidence>
<protein>
    <recommendedName>
        <fullName evidence="12">Efflux pump dotC</fullName>
    </recommendedName>
    <alternativeName>
        <fullName evidence="13">Dothistromin biosynthesis protein C</fullName>
    </alternativeName>
</protein>
<keyword evidence="8 15" id="KW-1133">Transmembrane helix</keyword>
<keyword evidence="9 15" id="KW-0472">Membrane</keyword>
<dbReference type="SUPFAM" id="SSF103473">
    <property type="entry name" value="MFS general substrate transporter"/>
    <property type="match status" value="1"/>
</dbReference>
<dbReference type="EMBL" id="MUNK01000127">
    <property type="protein sequence ID" value="OTA30904.1"/>
    <property type="molecule type" value="Genomic_DNA"/>
</dbReference>
<evidence type="ECO:0000256" key="11">
    <source>
        <dbReference type="ARBA" id="ARBA00057269"/>
    </source>
</evidence>
<dbReference type="Pfam" id="PF07690">
    <property type="entry name" value="MFS_1"/>
    <property type="match status" value="1"/>
</dbReference>
<keyword evidence="5" id="KW-1003">Cell membrane</keyword>
<evidence type="ECO:0000256" key="5">
    <source>
        <dbReference type="ARBA" id="ARBA00022475"/>
    </source>
</evidence>
<dbReference type="Proteomes" id="UP000194280">
    <property type="component" value="Unassembled WGS sequence"/>
</dbReference>
<dbReference type="VEuPathDB" id="FungiDB:BTJ68_08914"/>
<dbReference type="InterPro" id="IPR036259">
    <property type="entry name" value="MFS_trans_sf"/>
</dbReference>
<feature type="domain" description="Major facilitator superfamily (MFS) profile" evidence="16">
    <location>
        <begin position="90"/>
        <end position="581"/>
    </location>
</feature>
<feature type="transmembrane region" description="Helical" evidence="15">
    <location>
        <begin position="307"/>
        <end position="329"/>
    </location>
</feature>
<feature type="transmembrane region" description="Helical" evidence="15">
    <location>
        <begin position="278"/>
        <end position="301"/>
    </location>
</feature>
<dbReference type="FunFam" id="1.20.1720.10:FF:000014">
    <property type="entry name" value="MFS drug transporter, putative"/>
    <property type="match status" value="1"/>
</dbReference>
<feature type="transmembrane region" description="Helical" evidence="15">
    <location>
        <begin position="213"/>
        <end position="235"/>
    </location>
</feature>
<feature type="transmembrane region" description="Helical" evidence="15">
    <location>
        <begin position="414"/>
        <end position="433"/>
    </location>
</feature>
<keyword evidence="10" id="KW-0325">Glycoprotein</keyword>
<feature type="compositionally biased region" description="Basic and acidic residues" evidence="14">
    <location>
        <begin position="672"/>
        <end position="681"/>
    </location>
</feature>
<keyword evidence="7 15" id="KW-0812">Transmembrane</keyword>
<comment type="function">
    <text evidence="11">Efflux pump; part of the gene cluster that mediates the biosynthesis of dothistromin (DOTH), a polyketide toxin very similar in structure to the aflatoxin precursor, versicolorin B. One function of dotC may be to transport early-stage dothistromin biosynthetic intermediates from the cytoplasm into vacuoles, thereby affecting the rate of dothistromin production.</text>
</comment>
<evidence type="ECO:0000313" key="17">
    <source>
        <dbReference type="EMBL" id="OTA30904.1"/>
    </source>
</evidence>
<evidence type="ECO:0000259" key="16">
    <source>
        <dbReference type="PROSITE" id="PS50850"/>
    </source>
</evidence>
<dbReference type="Gene3D" id="1.20.1250.20">
    <property type="entry name" value="MFS general substrate transporter like domains"/>
    <property type="match status" value="1"/>
</dbReference>
<feature type="region of interest" description="Disordered" evidence="14">
    <location>
        <begin position="587"/>
        <end position="698"/>
    </location>
</feature>
<feature type="region of interest" description="Disordered" evidence="14">
    <location>
        <begin position="1"/>
        <end position="83"/>
    </location>
</feature>
<comment type="similarity">
    <text evidence="3">Belongs to the major facilitator superfamily. TCR/Tet family.</text>
</comment>
<dbReference type="GO" id="GO:0005886">
    <property type="term" value="C:plasma membrane"/>
    <property type="evidence" value="ECO:0007669"/>
    <property type="project" value="UniProtKB-SubCell"/>
</dbReference>
<dbReference type="FunFam" id="1.20.1250.20:FF:000196">
    <property type="entry name" value="MFS toxin efflux pump (AflT)"/>
    <property type="match status" value="1"/>
</dbReference>
<dbReference type="PANTHER" id="PTHR23501">
    <property type="entry name" value="MAJOR FACILITATOR SUPERFAMILY"/>
    <property type="match status" value="1"/>
</dbReference>